<proteinExistence type="predicted"/>
<keyword evidence="2" id="KW-0614">Plasmid</keyword>
<dbReference type="EMBL" id="AP026561">
    <property type="protein sequence ID" value="BDP43487.1"/>
    <property type="molecule type" value="Genomic_DNA"/>
</dbReference>
<keyword evidence="1" id="KW-0472">Membrane</keyword>
<keyword evidence="1" id="KW-0812">Transmembrane</keyword>
<sequence>MMHPALLTAALLTFLLAVLTLGMILGVNLGSHGHSYVPVGGTLRLPGPTRHTLGRLRAALYVLLLGTAALLWLAWLWRVSLPIAQGIRLT</sequence>
<accession>A0ABM8AIG6</accession>
<geneLocation type="plasmid" evidence="2 3">
    <name>pDAETH-1</name>
</geneLocation>
<organism evidence="2 3">
    <name type="scientific">Deinococcus aetherius</name>
    <dbReference type="NCBI Taxonomy" id="200252"/>
    <lineage>
        <taxon>Bacteria</taxon>
        <taxon>Thermotogati</taxon>
        <taxon>Deinococcota</taxon>
        <taxon>Deinococci</taxon>
        <taxon>Deinococcales</taxon>
        <taxon>Deinococcaceae</taxon>
        <taxon>Deinococcus</taxon>
    </lineage>
</organism>
<gene>
    <name evidence="2" type="ORF">DAETH_34560</name>
</gene>
<evidence type="ECO:0000256" key="1">
    <source>
        <dbReference type="SAM" id="Phobius"/>
    </source>
</evidence>
<dbReference type="Proteomes" id="UP001064971">
    <property type="component" value="Plasmid pDAETH-1"/>
</dbReference>
<evidence type="ECO:0000313" key="2">
    <source>
        <dbReference type="EMBL" id="BDP43487.1"/>
    </source>
</evidence>
<feature type="transmembrane region" description="Helical" evidence="1">
    <location>
        <begin position="58"/>
        <end position="77"/>
    </location>
</feature>
<keyword evidence="1" id="KW-1133">Transmembrane helix</keyword>
<keyword evidence="3" id="KW-1185">Reference proteome</keyword>
<evidence type="ECO:0000313" key="3">
    <source>
        <dbReference type="Proteomes" id="UP001064971"/>
    </source>
</evidence>
<reference evidence="2" key="1">
    <citation type="submission" date="2022-07" db="EMBL/GenBank/DDBJ databases">
        <title>Complete Genome Sequence of the Radioresistant Bacterium Deinococcus aetherius ST0316, Isolated from the Air Dust collected in Lower Stratosphere above Japan.</title>
        <authorList>
            <person name="Satoh K."/>
            <person name="Hagiwara K."/>
            <person name="Katsumata K."/>
            <person name="Kubo A."/>
            <person name="Yokobori S."/>
            <person name="Yamagishi A."/>
            <person name="Oono Y."/>
            <person name="Narumi I."/>
        </authorList>
    </citation>
    <scope>NUCLEOTIDE SEQUENCE</scope>
    <source>
        <strain evidence="2">ST0316</strain>
        <plasmid evidence="2">pDAETH-1</plasmid>
    </source>
</reference>
<name>A0ABM8AIG6_9DEIO</name>
<protein>
    <submittedName>
        <fullName evidence="2">Uncharacterized protein</fullName>
    </submittedName>
</protein>
<dbReference type="RefSeq" id="WP_264777965.1">
    <property type="nucleotide sequence ID" value="NZ_AP026561.1"/>
</dbReference>